<keyword evidence="7" id="KW-0408">Iron</keyword>
<accession>A0A3R8RF86</accession>
<dbReference type="GO" id="GO:0031071">
    <property type="term" value="F:cysteine desulfurase activity"/>
    <property type="evidence" value="ECO:0007669"/>
    <property type="project" value="UniProtKB-EC"/>
</dbReference>
<name>A0A3R8RF86_STRSU</name>
<evidence type="ECO:0000256" key="8">
    <source>
        <dbReference type="ARBA" id="ARBA00023014"/>
    </source>
</evidence>
<dbReference type="Gene3D" id="1.10.260.50">
    <property type="match status" value="1"/>
</dbReference>
<evidence type="ECO:0000256" key="9">
    <source>
        <dbReference type="ARBA" id="ARBA00050776"/>
    </source>
</evidence>
<dbReference type="Pfam" id="PF00266">
    <property type="entry name" value="Aminotran_5"/>
    <property type="match status" value="1"/>
</dbReference>
<evidence type="ECO:0000256" key="6">
    <source>
        <dbReference type="ARBA" id="ARBA00022898"/>
    </source>
</evidence>
<dbReference type="InterPro" id="IPR015424">
    <property type="entry name" value="PyrdxlP-dep_Trfase"/>
</dbReference>
<dbReference type="GO" id="GO:0051536">
    <property type="term" value="F:iron-sulfur cluster binding"/>
    <property type="evidence" value="ECO:0007669"/>
    <property type="project" value="UniProtKB-KW"/>
</dbReference>
<evidence type="ECO:0000259" key="11">
    <source>
        <dbReference type="Pfam" id="PF00266"/>
    </source>
</evidence>
<proteinExistence type="inferred from homology"/>
<dbReference type="Gene3D" id="3.40.640.10">
    <property type="entry name" value="Type I PLP-dependent aspartate aminotransferase-like (Major domain)"/>
    <property type="match status" value="1"/>
</dbReference>
<keyword evidence="4" id="KW-0808">Transferase</keyword>
<dbReference type="EMBL" id="RSDO01000005">
    <property type="protein sequence ID" value="RRR53883.1"/>
    <property type="molecule type" value="Genomic_DNA"/>
</dbReference>
<gene>
    <name evidence="12" type="ORF">EI998_03865</name>
</gene>
<evidence type="ECO:0000256" key="7">
    <source>
        <dbReference type="ARBA" id="ARBA00023004"/>
    </source>
</evidence>
<keyword evidence="5" id="KW-0479">Metal-binding</keyword>
<dbReference type="InterPro" id="IPR015421">
    <property type="entry name" value="PyrdxlP-dep_Trfase_major"/>
</dbReference>
<dbReference type="InterPro" id="IPR015422">
    <property type="entry name" value="PyrdxlP-dep_Trfase_small"/>
</dbReference>
<evidence type="ECO:0000313" key="12">
    <source>
        <dbReference type="EMBL" id="RRR53883.1"/>
    </source>
</evidence>
<dbReference type="InterPro" id="IPR016454">
    <property type="entry name" value="Cysteine_dSase"/>
</dbReference>
<comment type="catalytic activity">
    <reaction evidence="9">
        <text>(sulfur carrier)-H + L-cysteine = (sulfur carrier)-SH + L-alanine</text>
        <dbReference type="Rhea" id="RHEA:43892"/>
        <dbReference type="Rhea" id="RHEA-COMP:14737"/>
        <dbReference type="Rhea" id="RHEA-COMP:14739"/>
        <dbReference type="ChEBI" id="CHEBI:29917"/>
        <dbReference type="ChEBI" id="CHEBI:35235"/>
        <dbReference type="ChEBI" id="CHEBI:57972"/>
        <dbReference type="ChEBI" id="CHEBI:64428"/>
        <dbReference type="EC" id="2.8.1.7"/>
    </reaction>
</comment>
<dbReference type="EC" id="2.8.1.7" evidence="3"/>
<keyword evidence="8" id="KW-0411">Iron-sulfur</keyword>
<dbReference type="Proteomes" id="UP000274117">
    <property type="component" value="Unassembled WGS sequence"/>
</dbReference>
<evidence type="ECO:0000256" key="5">
    <source>
        <dbReference type="ARBA" id="ARBA00022723"/>
    </source>
</evidence>
<dbReference type="AlphaFoldDB" id="A0A3R8RF86"/>
<evidence type="ECO:0000256" key="2">
    <source>
        <dbReference type="ARBA" id="ARBA00006490"/>
    </source>
</evidence>
<evidence type="ECO:0000256" key="1">
    <source>
        <dbReference type="ARBA" id="ARBA00001933"/>
    </source>
</evidence>
<dbReference type="PANTHER" id="PTHR11601">
    <property type="entry name" value="CYSTEINE DESULFURYLASE FAMILY MEMBER"/>
    <property type="match status" value="1"/>
</dbReference>
<evidence type="ECO:0000256" key="4">
    <source>
        <dbReference type="ARBA" id="ARBA00022679"/>
    </source>
</evidence>
<evidence type="ECO:0000256" key="10">
    <source>
        <dbReference type="RuleBase" id="RU004504"/>
    </source>
</evidence>
<dbReference type="PIRSF" id="PIRSF005572">
    <property type="entry name" value="NifS"/>
    <property type="match status" value="1"/>
</dbReference>
<dbReference type="PANTHER" id="PTHR11601:SF34">
    <property type="entry name" value="CYSTEINE DESULFURASE"/>
    <property type="match status" value="1"/>
</dbReference>
<dbReference type="InterPro" id="IPR000192">
    <property type="entry name" value="Aminotrans_V_dom"/>
</dbReference>
<evidence type="ECO:0000313" key="13">
    <source>
        <dbReference type="Proteomes" id="UP000274117"/>
    </source>
</evidence>
<dbReference type="GO" id="GO:0046872">
    <property type="term" value="F:metal ion binding"/>
    <property type="evidence" value="ECO:0007669"/>
    <property type="project" value="UniProtKB-KW"/>
</dbReference>
<sequence>MIYLDNAATTALSPAALERMTEVAADIYGNPSSIHGAGRKANQVLRQARQDIADILSVRPDNLIFTSGGSEANNLAIQGYALAHQDKGKHLITTAIEHHAVLHTMQYLEERFGFEVTYIQPIDQIITAQQIKDALRPDTILVSTMFANNETGQLLPIQEIGQLLADHQAVFHVDAVQVMGKLPVQPEELGIDFLSAAAHKFHGPKGIGFLYSRLPKFDALIHGGKQENQHRAGTENLPAIAAMATALKEQTAKRDQDLQYITSLNEHLIHHLADTDYYINQTGDHLPHIINLGFPGQLNEQVLMRLDLAGIAVSSGSACTAGVVQNSHVLEAMYGKDSPRLKESIRISFSESNTTADIDALITELHKIIGG</sequence>
<organism evidence="12 13">
    <name type="scientific">Streptococcus suis</name>
    <dbReference type="NCBI Taxonomy" id="1307"/>
    <lineage>
        <taxon>Bacteria</taxon>
        <taxon>Bacillati</taxon>
        <taxon>Bacillota</taxon>
        <taxon>Bacilli</taxon>
        <taxon>Lactobacillales</taxon>
        <taxon>Streptococcaceae</taxon>
        <taxon>Streptococcus</taxon>
    </lineage>
</organism>
<reference evidence="12 13" key="2">
    <citation type="submission" date="2018-12" db="EMBL/GenBank/DDBJ databases">
        <title>Whole-genome sequences of fifteen clinical Streptococcus suis strains isolated from pigs between 2006 and 2018.</title>
        <authorList>
            <person name="Stevens M.J.A."/>
            <person name="Cernela N."/>
            <person name="Spoerry Serrano N."/>
            <person name="Schmitt S."/>
            <person name="Schrenzel J."/>
            <person name="Stephan R."/>
        </authorList>
    </citation>
    <scope>NUCLEOTIDE SEQUENCE [LARGE SCALE GENOMIC DNA]</scope>
    <source>
        <strain evidence="12 13">PP422</strain>
    </source>
</reference>
<keyword evidence="6" id="KW-0663">Pyridoxal phosphate</keyword>
<reference evidence="12 13" key="1">
    <citation type="submission" date="2018-11" db="EMBL/GenBank/DDBJ databases">
        <authorList>
            <person name="Stevens M.J."/>
            <person name="Cernela N."/>
            <person name="Spoerry Serrano N."/>
            <person name="Schmitt S."/>
            <person name="Schrenzel J."/>
            <person name="Stephan R."/>
        </authorList>
    </citation>
    <scope>NUCLEOTIDE SEQUENCE [LARGE SCALE GENOMIC DNA]</scope>
    <source>
        <strain evidence="12 13">PP422</strain>
    </source>
</reference>
<dbReference type="Gene3D" id="3.90.1150.10">
    <property type="entry name" value="Aspartate Aminotransferase, domain 1"/>
    <property type="match status" value="1"/>
</dbReference>
<feature type="domain" description="Aminotransferase class V" evidence="11">
    <location>
        <begin position="2"/>
        <end position="361"/>
    </location>
</feature>
<comment type="caution">
    <text evidence="12">The sequence shown here is derived from an EMBL/GenBank/DDBJ whole genome shotgun (WGS) entry which is preliminary data.</text>
</comment>
<dbReference type="PROSITE" id="PS00595">
    <property type="entry name" value="AA_TRANSFER_CLASS_5"/>
    <property type="match status" value="1"/>
</dbReference>
<dbReference type="InterPro" id="IPR020578">
    <property type="entry name" value="Aminotrans_V_PyrdxlP_BS"/>
</dbReference>
<dbReference type="SUPFAM" id="SSF53383">
    <property type="entry name" value="PLP-dependent transferases"/>
    <property type="match status" value="1"/>
</dbReference>
<evidence type="ECO:0000256" key="3">
    <source>
        <dbReference type="ARBA" id="ARBA00012239"/>
    </source>
</evidence>
<comment type="cofactor">
    <cofactor evidence="1 10">
        <name>pyridoxal 5'-phosphate</name>
        <dbReference type="ChEBI" id="CHEBI:597326"/>
    </cofactor>
</comment>
<comment type="similarity">
    <text evidence="2">Belongs to the class-V pyridoxal-phosphate-dependent aminotransferase family. NifS/IscS subfamily.</text>
</comment>
<protein>
    <recommendedName>
        <fullName evidence="3">cysteine desulfurase</fullName>
        <ecNumber evidence="3">2.8.1.7</ecNumber>
    </recommendedName>
</protein>